<keyword evidence="2" id="KW-1185">Reference proteome</keyword>
<evidence type="ECO:0000313" key="1">
    <source>
        <dbReference type="EMBL" id="MFB2893358.1"/>
    </source>
</evidence>
<comment type="caution">
    <text evidence="1">The sequence shown here is derived from an EMBL/GenBank/DDBJ whole genome shotgun (WGS) entry which is preliminary data.</text>
</comment>
<dbReference type="RefSeq" id="WP_413263020.1">
    <property type="nucleotide sequence ID" value="NZ_JBHFNR010000075.1"/>
</dbReference>
<organism evidence="1 2">
    <name type="scientific">Floridaenema flaviceps BLCC-F50</name>
    <dbReference type="NCBI Taxonomy" id="3153642"/>
    <lineage>
        <taxon>Bacteria</taxon>
        <taxon>Bacillati</taxon>
        <taxon>Cyanobacteriota</taxon>
        <taxon>Cyanophyceae</taxon>
        <taxon>Oscillatoriophycideae</taxon>
        <taxon>Aerosakkonematales</taxon>
        <taxon>Aerosakkonemataceae</taxon>
        <taxon>Floridanema</taxon>
        <taxon>Floridanema flaviceps</taxon>
    </lineage>
</organism>
<proteinExistence type="predicted"/>
<evidence type="ECO:0000313" key="2">
    <source>
        <dbReference type="Proteomes" id="UP001576784"/>
    </source>
</evidence>
<sequence>MPEIVTLELSESLAKKAKEIAAVTNRRQEDVLVEWIDRAINELPVDSLPDEQVLALCDLQMEPEQQETLSDLLAGNREGQLNDAEFKKLDELMQVYRSGLLRKARAFKVAVERGLKPAINYQ</sequence>
<dbReference type="EMBL" id="JBHFNR010000075">
    <property type="protein sequence ID" value="MFB2893358.1"/>
    <property type="molecule type" value="Genomic_DNA"/>
</dbReference>
<reference evidence="1 2" key="1">
    <citation type="submission" date="2024-09" db="EMBL/GenBank/DDBJ databases">
        <title>Floridaenema gen nov. (Aerosakkonemataceae, Aerosakkonematales ord. nov., Cyanobacteria) from benthic tropical and subtropical fresh waters, with the description of four new species.</title>
        <authorList>
            <person name="Moretto J.A."/>
            <person name="Berthold D.E."/>
            <person name="Lefler F.W."/>
            <person name="Huang I.-S."/>
            <person name="Laughinghouse H. IV."/>
        </authorList>
    </citation>
    <scope>NUCLEOTIDE SEQUENCE [LARGE SCALE GENOMIC DNA]</scope>
    <source>
        <strain evidence="1 2">BLCC-F50</strain>
    </source>
</reference>
<gene>
    <name evidence="1" type="ORF">ACE1CI_10635</name>
</gene>
<dbReference type="Proteomes" id="UP001576784">
    <property type="component" value="Unassembled WGS sequence"/>
</dbReference>
<accession>A0ABV4XQ09</accession>
<protein>
    <submittedName>
        <fullName evidence="1">Uncharacterized protein</fullName>
    </submittedName>
</protein>
<name>A0ABV4XQ09_9CYAN</name>